<protein>
    <recommendedName>
        <fullName evidence="6">WD40 repeat-like protein</fullName>
    </recommendedName>
</protein>
<evidence type="ECO:0000313" key="5">
    <source>
        <dbReference type="Proteomes" id="UP000076532"/>
    </source>
</evidence>
<evidence type="ECO:0008006" key="6">
    <source>
        <dbReference type="Google" id="ProtNLM"/>
    </source>
</evidence>
<gene>
    <name evidence="4" type="ORF">FIBSPDRAFT_735589</name>
</gene>
<evidence type="ECO:0000256" key="3">
    <source>
        <dbReference type="SAM" id="MobiDB-lite"/>
    </source>
</evidence>
<proteinExistence type="predicted"/>
<feature type="compositionally biased region" description="Acidic residues" evidence="3">
    <location>
        <begin position="201"/>
        <end position="210"/>
    </location>
</feature>
<feature type="region of interest" description="Disordered" evidence="3">
    <location>
        <begin position="184"/>
        <end position="223"/>
    </location>
</feature>
<dbReference type="GO" id="GO:0071013">
    <property type="term" value="C:catalytic step 2 spliceosome"/>
    <property type="evidence" value="ECO:0007669"/>
    <property type="project" value="TreeGrafter"/>
</dbReference>
<feature type="compositionally biased region" description="Acidic residues" evidence="3">
    <location>
        <begin position="416"/>
        <end position="435"/>
    </location>
</feature>
<dbReference type="OrthoDB" id="548949at2759"/>
<dbReference type="EMBL" id="KV417525">
    <property type="protein sequence ID" value="KZP24576.1"/>
    <property type="molecule type" value="Genomic_DNA"/>
</dbReference>
<dbReference type="Proteomes" id="UP000076532">
    <property type="component" value="Unassembled WGS sequence"/>
</dbReference>
<dbReference type="Gene3D" id="2.130.10.10">
    <property type="entry name" value="YVTN repeat-like/Quinoprotein amine dehydrogenase"/>
    <property type="match status" value="1"/>
</dbReference>
<evidence type="ECO:0000256" key="2">
    <source>
        <dbReference type="ARBA" id="ARBA00022737"/>
    </source>
</evidence>
<evidence type="ECO:0000313" key="4">
    <source>
        <dbReference type="EMBL" id="KZP24576.1"/>
    </source>
</evidence>
<sequence length="489" mass="53967">MPGFQSRWSTTPRRHPKSTPLSRYWKDTPPFSAMRSHPVANVIYSALCEVTGDEICNPIRLCISPNASVMHLSSAGGWKDRSPVSSFWNLNDDTAEGFQSANIDVGLKGIVYHSVIEDDRKLIWVADEDRVKSFAWPNTSTSDQKALPMHTLDSPCRGPLHATNDRVFRAGKGFAATWKIDELETHGPDGDNAIGQMDGGSDGEDEDENDIEHSKGSQSTARVTFSNTSLEPSYWAPHPSKAGHMLCVSDSARSEVYSCHALDLESGKIVDNYLGHGGTVNNISTSAADPNVFLTSSDDGYVRLFDTRHHLPVLTLNVGKSSDGCDAAVLCHPDGVPSIFTGSGKTEHITLWDVRAKTACYELATGNNAVHSMVWDSARNTLYAATECRYIDRLGRNYDYRPARIPRDQRGRYGADDDGNDDDEDLEDDDEDLEDDRAWPKDAFHGESYFGYTFDAARHTIFKYHFKADANTDIVPEDGQATVGDGDGW</sequence>
<keyword evidence="1" id="KW-0853">WD repeat</keyword>
<dbReference type="STRING" id="436010.A0A166N2A8"/>
<feature type="region of interest" description="Disordered" evidence="3">
    <location>
        <begin position="1"/>
        <end position="23"/>
    </location>
</feature>
<dbReference type="InterPro" id="IPR001680">
    <property type="entry name" value="WD40_rpt"/>
</dbReference>
<dbReference type="InterPro" id="IPR036322">
    <property type="entry name" value="WD40_repeat_dom_sf"/>
</dbReference>
<reference evidence="4 5" key="1">
    <citation type="journal article" date="2016" name="Mol. Biol. Evol.">
        <title>Comparative Genomics of Early-Diverging Mushroom-Forming Fungi Provides Insights into the Origins of Lignocellulose Decay Capabilities.</title>
        <authorList>
            <person name="Nagy L.G."/>
            <person name="Riley R."/>
            <person name="Tritt A."/>
            <person name="Adam C."/>
            <person name="Daum C."/>
            <person name="Floudas D."/>
            <person name="Sun H."/>
            <person name="Yadav J.S."/>
            <person name="Pangilinan J."/>
            <person name="Larsson K.H."/>
            <person name="Matsuura K."/>
            <person name="Barry K."/>
            <person name="Labutti K."/>
            <person name="Kuo R."/>
            <person name="Ohm R.A."/>
            <person name="Bhattacharya S.S."/>
            <person name="Shirouzu T."/>
            <person name="Yoshinaga Y."/>
            <person name="Martin F.M."/>
            <person name="Grigoriev I.V."/>
            <person name="Hibbett D.S."/>
        </authorList>
    </citation>
    <scope>NUCLEOTIDE SEQUENCE [LARGE SCALE GENOMIC DNA]</scope>
    <source>
        <strain evidence="4 5">CBS 109695</strain>
    </source>
</reference>
<dbReference type="SUPFAM" id="SSF50978">
    <property type="entry name" value="WD40 repeat-like"/>
    <property type="match status" value="1"/>
</dbReference>
<dbReference type="PANTHER" id="PTHR44006">
    <property type="entry name" value="U5 SMALL NUCLEAR RIBONUCLEOPROTEIN 40 KDA PROTEIN"/>
    <property type="match status" value="1"/>
</dbReference>
<dbReference type="InterPro" id="IPR052234">
    <property type="entry name" value="U5_snRNP_Component"/>
</dbReference>
<keyword evidence="5" id="KW-1185">Reference proteome</keyword>
<dbReference type="InterPro" id="IPR015943">
    <property type="entry name" value="WD40/YVTN_repeat-like_dom_sf"/>
</dbReference>
<feature type="compositionally biased region" description="Polar residues" evidence="3">
    <location>
        <begin position="1"/>
        <end position="11"/>
    </location>
</feature>
<accession>A0A166N2A8</accession>
<dbReference type="GO" id="GO:0003723">
    <property type="term" value="F:RNA binding"/>
    <property type="evidence" value="ECO:0007669"/>
    <property type="project" value="TreeGrafter"/>
</dbReference>
<dbReference type="SMART" id="SM00320">
    <property type="entry name" value="WD40"/>
    <property type="match status" value="1"/>
</dbReference>
<name>A0A166N2A8_9AGAM</name>
<evidence type="ECO:0000256" key="1">
    <source>
        <dbReference type="ARBA" id="ARBA00022574"/>
    </source>
</evidence>
<feature type="compositionally biased region" description="Basic and acidic residues" evidence="3">
    <location>
        <begin position="405"/>
        <end position="415"/>
    </location>
</feature>
<organism evidence="4 5">
    <name type="scientific">Athelia psychrophila</name>
    <dbReference type="NCBI Taxonomy" id="1759441"/>
    <lineage>
        <taxon>Eukaryota</taxon>
        <taxon>Fungi</taxon>
        <taxon>Dikarya</taxon>
        <taxon>Basidiomycota</taxon>
        <taxon>Agaricomycotina</taxon>
        <taxon>Agaricomycetes</taxon>
        <taxon>Agaricomycetidae</taxon>
        <taxon>Atheliales</taxon>
        <taxon>Atheliaceae</taxon>
        <taxon>Athelia</taxon>
    </lineage>
</organism>
<dbReference type="AlphaFoldDB" id="A0A166N2A8"/>
<keyword evidence="2" id="KW-0677">Repeat</keyword>
<feature type="region of interest" description="Disordered" evidence="3">
    <location>
        <begin position="405"/>
        <end position="438"/>
    </location>
</feature>
<dbReference type="PANTHER" id="PTHR44006:SF1">
    <property type="entry name" value="U5 SMALL NUCLEAR RIBONUCLEOPROTEIN 40 KDA PROTEIN"/>
    <property type="match status" value="1"/>
</dbReference>